<feature type="coiled-coil region" evidence="4">
    <location>
        <begin position="478"/>
        <end position="510"/>
    </location>
</feature>
<keyword evidence="5" id="KW-1133">Transmembrane helix</keyword>
<keyword evidence="5" id="KW-0472">Membrane</keyword>
<dbReference type="Pfam" id="PF07730">
    <property type="entry name" value="HisKA_3"/>
    <property type="match status" value="1"/>
</dbReference>
<evidence type="ECO:0000313" key="8">
    <source>
        <dbReference type="Proteomes" id="UP000644507"/>
    </source>
</evidence>
<organism evidence="7 8">
    <name type="scientific">Roseibacillus persicicus</name>
    <dbReference type="NCBI Taxonomy" id="454148"/>
    <lineage>
        <taxon>Bacteria</taxon>
        <taxon>Pseudomonadati</taxon>
        <taxon>Verrucomicrobiota</taxon>
        <taxon>Verrucomicrobiia</taxon>
        <taxon>Verrucomicrobiales</taxon>
        <taxon>Verrucomicrobiaceae</taxon>
        <taxon>Roseibacillus</taxon>
    </lineage>
</organism>
<evidence type="ECO:0000256" key="3">
    <source>
        <dbReference type="ARBA" id="ARBA00023012"/>
    </source>
</evidence>
<evidence type="ECO:0000256" key="4">
    <source>
        <dbReference type="SAM" id="Coils"/>
    </source>
</evidence>
<sequence length="661" mass="73776">MAGEPLRSIAEIRELSAEDAGQKLAVELEAKITLIGYLRSGGFIHDGENGIYIHFNNKDQVPAEVRPGSVVRIQGATVPGGFTPHIIAKKVQLLKQEAPLVPDELDRTRLFQSDQDCEWVWFSGTLMEVSDFSERPYLFIKVWWHSRALIIRVIKSPETQKILEGLMHHRVKVSAIVATRSNQERQMTMRYFQLPSMRDIELIESPPGEVIPIGQILQKDAFDEEPVAAEGIVTHSDGKTVYLRGDEGCLRVRLPKSRSLELGAEVRVEGYSLPGAFGPDLLAYSLTPTDRRAEVLPRPFPLENDVYTAGLQNDLVRLSAKVLSVAASDKLTIIHCLADGEPFELYLSGPANLGREIAAGCELEITGICELKSDEPNPTVASVTDRFQIKARNIDDLIVLQAAPWWSAGRLLVALGLFSAACLLAVAWGLSLRRRVASQTAIISEQIEKEAAHKERQHFARELHDTLQQNLTGISMQVENAQLQFETQSREKSEENLERIHQLIVECQQETREAISQLRGAATTRGSLAIFVEDSMRERARVAEVKFEVETIGQPKPYDSFTVRHILRILHEAFVNAINHSQANSIRLIFDYQDEQLVTTLSDDGRGFDPRTVETEGHFGLIGMCERAELIGAELQLDSSRNKGTRISLKVSASNQQLETV</sequence>
<keyword evidence="5" id="KW-0812">Transmembrane</keyword>
<dbReference type="CDD" id="cd16917">
    <property type="entry name" value="HATPase_UhpB-NarQ-NarX-like"/>
    <property type="match status" value="1"/>
</dbReference>
<keyword evidence="8" id="KW-1185">Reference proteome</keyword>
<dbReference type="GO" id="GO:0016020">
    <property type="term" value="C:membrane"/>
    <property type="evidence" value="ECO:0007669"/>
    <property type="project" value="InterPro"/>
</dbReference>
<dbReference type="InterPro" id="IPR036890">
    <property type="entry name" value="HATPase_C_sf"/>
</dbReference>
<dbReference type="EMBL" id="BMXI01000004">
    <property type="protein sequence ID" value="GHC49042.1"/>
    <property type="molecule type" value="Genomic_DNA"/>
</dbReference>
<feature type="domain" description="Histidine kinase/HSP90-like ATPase" evidence="6">
    <location>
        <begin position="561"/>
        <end position="655"/>
    </location>
</feature>
<evidence type="ECO:0000256" key="2">
    <source>
        <dbReference type="ARBA" id="ARBA00022777"/>
    </source>
</evidence>
<dbReference type="SMART" id="SM00387">
    <property type="entry name" value="HATPase_c"/>
    <property type="match status" value="1"/>
</dbReference>
<evidence type="ECO:0000313" key="7">
    <source>
        <dbReference type="EMBL" id="GHC49042.1"/>
    </source>
</evidence>
<dbReference type="RefSeq" id="WP_189568744.1">
    <property type="nucleotide sequence ID" value="NZ_BMXI01000004.1"/>
</dbReference>
<dbReference type="InterPro" id="IPR011712">
    <property type="entry name" value="Sig_transdc_His_kin_sub3_dim/P"/>
</dbReference>
<keyword evidence="4" id="KW-0175">Coiled coil</keyword>
<dbReference type="Pfam" id="PF02518">
    <property type="entry name" value="HATPase_c"/>
    <property type="match status" value="1"/>
</dbReference>
<keyword evidence="2" id="KW-0418">Kinase</keyword>
<reference evidence="7" key="2">
    <citation type="submission" date="2020-09" db="EMBL/GenBank/DDBJ databases">
        <authorList>
            <person name="Sun Q."/>
            <person name="Kim S."/>
        </authorList>
    </citation>
    <scope>NUCLEOTIDE SEQUENCE</scope>
    <source>
        <strain evidence="7">KCTC 12988</strain>
    </source>
</reference>
<dbReference type="SUPFAM" id="SSF55874">
    <property type="entry name" value="ATPase domain of HSP90 chaperone/DNA topoisomerase II/histidine kinase"/>
    <property type="match status" value="1"/>
</dbReference>
<reference evidence="7" key="1">
    <citation type="journal article" date="2014" name="Int. J. Syst. Evol. Microbiol.">
        <title>Complete genome sequence of Corynebacterium casei LMG S-19264T (=DSM 44701T), isolated from a smear-ripened cheese.</title>
        <authorList>
            <consortium name="US DOE Joint Genome Institute (JGI-PGF)"/>
            <person name="Walter F."/>
            <person name="Albersmeier A."/>
            <person name="Kalinowski J."/>
            <person name="Ruckert C."/>
        </authorList>
    </citation>
    <scope>NUCLEOTIDE SEQUENCE</scope>
    <source>
        <strain evidence="7">KCTC 12988</strain>
    </source>
</reference>
<dbReference type="InterPro" id="IPR050482">
    <property type="entry name" value="Sensor_HK_TwoCompSys"/>
</dbReference>
<dbReference type="PANTHER" id="PTHR24421:SF62">
    <property type="entry name" value="SENSORY TRANSDUCTION HISTIDINE KINASE"/>
    <property type="match status" value="1"/>
</dbReference>
<dbReference type="AlphaFoldDB" id="A0A918WID0"/>
<keyword evidence="1" id="KW-0808">Transferase</keyword>
<dbReference type="GO" id="GO:0046983">
    <property type="term" value="F:protein dimerization activity"/>
    <property type="evidence" value="ECO:0007669"/>
    <property type="project" value="InterPro"/>
</dbReference>
<dbReference type="GO" id="GO:0000155">
    <property type="term" value="F:phosphorelay sensor kinase activity"/>
    <property type="evidence" value="ECO:0007669"/>
    <property type="project" value="InterPro"/>
</dbReference>
<comment type="caution">
    <text evidence="7">The sequence shown here is derived from an EMBL/GenBank/DDBJ whole genome shotgun (WGS) entry which is preliminary data.</text>
</comment>
<dbReference type="Gene3D" id="1.20.5.1930">
    <property type="match status" value="1"/>
</dbReference>
<dbReference type="InterPro" id="IPR003594">
    <property type="entry name" value="HATPase_dom"/>
</dbReference>
<protein>
    <recommendedName>
        <fullName evidence="6">Histidine kinase/HSP90-like ATPase domain-containing protein</fullName>
    </recommendedName>
</protein>
<evidence type="ECO:0000256" key="5">
    <source>
        <dbReference type="SAM" id="Phobius"/>
    </source>
</evidence>
<evidence type="ECO:0000259" key="6">
    <source>
        <dbReference type="SMART" id="SM00387"/>
    </source>
</evidence>
<dbReference type="Gene3D" id="3.30.565.10">
    <property type="entry name" value="Histidine kinase-like ATPase, C-terminal domain"/>
    <property type="match status" value="1"/>
</dbReference>
<dbReference type="PANTHER" id="PTHR24421">
    <property type="entry name" value="NITRATE/NITRITE SENSOR PROTEIN NARX-RELATED"/>
    <property type="match status" value="1"/>
</dbReference>
<name>A0A918WID0_9BACT</name>
<dbReference type="Proteomes" id="UP000644507">
    <property type="component" value="Unassembled WGS sequence"/>
</dbReference>
<gene>
    <name evidence="7" type="ORF">GCM10007100_13770</name>
</gene>
<keyword evidence="3" id="KW-0902">Two-component regulatory system</keyword>
<feature type="transmembrane region" description="Helical" evidence="5">
    <location>
        <begin position="411"/>
        <end position="430"/>
    </location>
</feature>
<proteinExistence type="predicted"/>
<accession>A0A918WID0</accession>
<evidence type="ECO:0000256" key="1">
    <source>
        <dbReference type="ARBA" id="ARBA00022679"/>
    </source>
</evidence>